<keyword evidence="4" id="KW-0934">Plastid</keyword>
<gene>
    <name evidence="4" type="primary">ycf20</name>
</gene>
<dbReference type="EMBL" id="MH281627">
    <property type="protein sequence ID" value="AYR05910.1"/>
    <property type="molecule type" value="Genomic_DNA"/>
</dbReference>
<dbReference type="InterPro" id="IPR007572">
    <property type="entry name" value="Uncharacterised_Ycf20"/>
</dbReference>
<evidence type="ECO:0000256" key="2">
    <source>
        <dbReference type="ARBA" id="ARBA00021534"/>
    </source>
</evidence>
<keyword evidence="3" id="KW-0812">Transmembrane</keyword>
<evidence type="ECO:0000256" key="1">
    <source>
        <dbReference type="ARBA" id="ARBA00009846"/>
    </source>
</evidence>
<dbReference type="AlphaFoldDB" id="A0A3G3MGE9"/>
<organism evidence="4">
    <name type="scientific">Lithothamnion sp</name>
    <dbReference type="NCBI Taxonomy" id="1940749"/>
    <lineage>
        <taxon>Eukaryota</taxon>
        <taxon>Rhodophyta</taxon>
        <taxon>Florideophyceae</taxon>
        <taxon>Corallinophycidae</taxon>
        <taxon>Hapalidiales</taxon>
        <taxon>Hapalidiaceae</taxon>
        <taxon>Melobesioideae</taxon>
        <taxon>Lithothamnion</taxon>
    </lineage>
</organism>
<evidence type="ECO:0000256" key="3">
    <source>
        <dbReference type="SAM" id="Phobius"/>
    </source>
</evidence>
<keyword evidence="3" id="KW-0472">Membrane</keyword>
<feature type="transmembrane region" description="Helical" evidence="3">
    <location>
        <begin position="55"/>
        <end position="75"/>
    </location>
</feature>
<protein>
    <recommendedName>
        <fullName evidence="2">Uncharacterized protein ycf20</fullName>
    </recommendedName>
</protein>
<sequence length="117" mass="13303">MTKTSLEIQIHLTFRNLLDFLNYKLNYLSIQLLNILLGFFISTALSTIPAQTGDWGIIAAAIIVANQEIISKIIYQKHQANNLKNKNLARNRWLKHCNNIKIGILYGLFVDAFKLGS</sequence>
<proteinExistence type="inferred from homology"/>
<name>A0A3G3MGE9_9FLOR</name>
<feature type="transmembrane region" description="Helical" evidence="3">
    <location>
        <begin position="25"/>
        <end position="49"/>
    </location>
</feature>
<dbReference type="PANTHER" id="PTHR33787">
    <property type="match status" value="1"/>
</dbReference>
<accession>A0A3G3MGE9</accession>
<geneLocation type="plastid" evidence="4"/>
<comment type="similarity">
    <text evidence="1">Belongs to the ycf20 family.</text>
</comment>
<keyword evidence="3" id="KW-1133">Transmembrane helix</keyword>
<dbReference type="Pfam" id="PF04483">
    <property type="entry name" value="DUF565"/>
    <property type="match status" value="1"/>
</dbReference>
<evidence type="ECO:0000313" key="4">
    <source>
        <dbReference type="EMBL" id="AYR05910.1"/>
    </source>
</evidence>
<dbReference type="PANTHER" id="PTHR33787:SF4">
    <property type="entry name" value="YCF20-LIKE PROTEIN"/>
    <property type="match status" value="1"/>
</dbReference>
<reference evidence="4" key="1">
    <citation type="journal article" date="2018" name="Genome Biol. Evol.">
        <title>Mitochondrial and Plastid Genomes from Coralline Red Algae Provide Insights into the Incongruent Evolutionary Histories of Organelles.</title>
        <authorList>
            <person name="Lee J."/>
            <person name="Song H.J."/>
            <person name="In Park S."/>
            <person name="Lee Y.M."/>
            <person name="Jeong S.Y."/>
            <person name="Oh Cho T."/>
            <person name="Kim J.H."/>
            <person name="Choi H.G."/>
            <person name="Choi C.G."/>
            <person name="Nelson W.A."/>
            <person name="Fredericq S."/>
            <person name="Bhattacharya D."/>
            <person name="Su Yoon H."/>
        </authorList>
    </citation>
    <scope>NUCLEOTIDE SEQUENCE</scope>
</reference>